<keyword evidence="3" id="KW-1185">Reference proteome</keyword>
<evidence type="ECO:0000313" key="2">
    <source>
        <dbReference type="EMBL" id="RPE64742.1"/>
    </source>
</evidence>
<dbReference type="PROSITE" id="PS51186">
    <property type="entry name" value="GNAT"/>
    <property type="match status" value="1"/>
</dbReference>
<evidence type="ECO:0000259" key="1">
    <source>
        <dbReference type="PROSITE" id="PS51186"/>
    </source>
</evidence>
<dbReference type="RefSeq" id="WP_123793635.1">
    <property type="nucleotide sequence ID" value="NZ_RKQK01000004.1"/>
</dbReference>
<name>A0A3N4U2M1_9RHOB</name>
<dbReference type="Proteomes" id="UP000269689">
    <property type="component" value="Unassembled WGS sequence"/>
</dbReference>
<dbReference type="SUPFAM" id="SSF55729">
    <property type="entry name" value="Acyl-CoA N-acyltransferases (Nat)"/>
    <property type="match status" value="1"/>
</dbReference>
<evidence type="ECO:0000313" key="3">
    <source>
        <dbReference type="Proteomes" id="UP000269689"/>
    </source>
</evidence>
<sequence>MNLHIRKAGRLDARSLSTFLNDTIGLSNISPDEIIERMRLDGSAWLLAEDAGGRILGVQWIENNPEFLGDVADISSFIAQDEKGLSIGSQLFKATCDTARNLGYQALDAIIRADNERGITYYQSRGFEQIKRLENVPLEGGTYADKIWKRYALKR</sequence>
<dbReference type="OrthoDB" id="5997585at2"/>
<keyword evidence="2" id="KW-0012">Acyltransferase</keyword>
<keyword evidence="2" id="KW-0808">Transferase</keyword>
<dbReference type="InterPro" id="IPR016181">
    <property type="entry name" value="Acyl_CoA_acyltransferase"/>
</dbReference>
<reference evidence="2 3" key="1">
    <citation type="submission" date="2018-11" db="EMBL/GenBank/DDBJ databases">
        <title>Genomic Encyclopedia of Type Strains, Phase IV (KMG-IV): sequencing the most valuable type-strain genomes for metagenomic binning, comparative biology and taxonomic classification.</title>
        <authorList>
            <person name="Goeker M."/>
        </authorList>
    </citation>
    <scope>NUCLEOTIDE SEQUENCE [LARGE SCALE GENOMIC DNA]</scope>
    <source>
        <strain evidence="2 3">DSM 104731</strain>
    </source>
</reference>
<comment type="caution">
    <text evidence="2">The sequence shown here is derived from an EMBL/GenBank/DDBJ whole genome shotgun (WGS) entry which is preliminary data.</text>
</comment>
<feature type="domain" description="N-acetyltransferase" evidence="1">
    <location>
        <begin position="3"/>
        <end position="154"/>
    </location>
</feature>
<dbReference type="AlphaFoldDB" id="A0A3N4U2M1"/>
<proteinExistence type="predicted"/>
<organism evidence="2 3">
    <name type="scientific">Pacificibacter maritimus</name>
    <dbReference type="NCBI Taxonomy" id="762213"/>
    <lineage>
        <taxon>Bacteria</taxon>
        <taxon>Pseudomonadati</taxon>
        <taxon>Pseudomonadota</taxon>
        <taxon>Alphaproteobacteria</taxon>
        <taxon>Rhodobacterales</taxon>
        <taxon>Roseobacteraceae</taxon>
        <taxon>Pacificibacter</taxon>
    </lineage>
</organism>
<gene>
    <name evidence="2" type="ORF">EDD53_2502</name>
</gene>
<dbReference type="Pfam" id="PF00583">
    <property type="entry name" value="Acetyltransf_1"/>
    <property type="match status" value="1"/>
</dbReference>
<dbReference type="GO" id="GO:0016747">
    <property type="term" value="F:acyltransferase activity, transferring groups other than amino-acyl groups"/>
    <property type="evidence" value="ECO:0007669"/>
    <property type="project" value="InterPro"/>
</dbReference>
<dbReference type="EMBL" id="RKQK01000004">
    <property type="protein sequence ID" value="RPE64742.1"/>
    <property type="molecule type" value="Genomic_DNA"/>
</dbReference>
<dbReference type="InterPro" id="IPR000182">
    <property type="entry name" value="GNAT_dom"/>
</dbReference>
<protein>
    <submittedName>
        <fullName evidence="2">L-amino acid N-acyltransferase YncA</fullName>
    </submittedName>
</protein>
<accession>A0A3N4U2M1</accession>
<dbReference type="Gene3D" id="3.40.630.30">
    <property type="match status" value="1"/>
</dbReference>